<dbReference type="RefSeq" id="WP_162710392.1">
    <property type="nucleotide sequence ID" value="NZ_CP030764.1"/>
</dbReference>
<keyword evidence="3" id="KW-0472">Membrane</keyword>
<organism evidence="4 5">
    <name type="scientific">Rhizobium leguminosarum</name>
    <dbReference type="NCBI Taxonomy" id="384"/>
    <lineage>
        <taxon>Bacteria</taxon>
        <taxon>Pseudomonadati</taxon>
        <taxon>Pseudomonadota</taxon>
        <taxon>Alphaproteobacteria</taxon>
        <taxon>Hyphomicrobiales</taxon>
        <taxon>Rhizobiaceae</taxon>
        <taxon>Rhizobium/Agrobacterium group</taxon>
        <taxon>Rhizobium</taxon>
    </lineage>
</organism>
<gene>
    <name evidence="4" type="ORF">DLJ82_6654</name>
</gene>
<feature type="transmembrane region" description="Helical" evidence="3">
    <location>
        <begin position="528"/>
        <end position="545"/>
    </location>
</feature>
<feature type="transmembrane region" description="Helical" evidence="3">
    <location>
        <begin position="393"/>
        <end position="410"/>
    </location>
</feature>
<proteinExistence type="predicted"/>
<feature type="transmembrane region" description="Helical" evidence="3">
    <location>
        <begin position="141"/>
        <end position="160"/>
    </location>
</feature>
<evidence type="ECO:0000256" key="1">
    <source>
        <dbReference type="SAM" id="Coils"/>
    </source>
</evidence>
<dbReference type="EMBL" id="CP030764">
    <property type="protein sequence ID" value="AXA44625.1"/>
    <property type="molecule type" value="Genomic_DNA"/>
</dbReference>
<feature type="coiled-coil region" evidence="1">
    <location>
        <begin position="251"/>
        <end position="278"/>
    </location>
</feature>
<reference evidence="4 5" key="1">
    <citation type="submission" date="2018-07" db="EMBL/GenBank/DDBJ databases">
        <title>Rhizobium leguminosarum strain:ATCC 14479 Genome sequencing and assembly.</title>
        <authorList>
            <person name="Chakraborty R."/>
        </authorList>
    </citation>
    <scope>NUCLEOTIDE SEQUENCE [LARGE SCALE GENOMIC DNA]</scope>
    <source>
        <strain evidence="4 5">ATCC 14479</strain>
        <plasmid evidence="5">Plasmid unnamed4</plasmid>
    </source>
</reference>
<feature type="transmembrane region" description="Helical" evidence="3">
    <location>
        <begin position="430"/>
        <end position="451"/>
    </location>
</feature>
<dbReference type="Proteomes" id="UP000251166">
    <property type="component" value="Plasmid unnamed4"/>
</dbReference>
<feature type="region of interest" description="Disordered" evidence="2">
    <location>
        <begin position="286"/>
        <end position="316"/>
    </location>
</feature>
<evidence type="ECO:0000256" key="3">
    <source>
        <dbReference type="SAM" id="Phobius"/>
    </source>
</evidence>
<accession>A0A2Z4YVQ2</accession>
<geneLocation type="plasmid" evidence="4 5">
    <name>unnamed4</name>
</geneLocation>
<evidence type="ECO:0000313" key="5">
    <source>
        <dbReference type="Proteomes" id="UP000251166"/>
    </source>
</evidence>
<feature type="transmembrane region" description="Helical" evidence="3">
    <location>
        <begin position="600"/>
        <end position="621"/>
    </location>
</feature>
<feature type="transmembrane region" description="Helical" evidence="3">
    <location>
        <begin position="6"/>
        <end position="22"/>
    </location>
</feature>
<keyword evidence="4" id="KW-0614">Plasmid</keyword>
<keyword evidence="3" id="KW-0812">Transmembrane</keyword>
<keyword evidence="3" id="KW-1133">Transmembrane helix</keyword>
<name>A0A2Z4YVQ2_RHILE</name>
<sequence length="640" mass="71362">MNNWLALLSGVVIVVLFSYERFNRTTDEAGQQLYRLVSLLSPNKLRSRRVVLNAYLFYASTFLLIYLFLCAYAELIPALGGPDLAIGATKLPPSSVPPIDPLGGYKTIETAGTLIETIFKQQLSSSANEDARSFSIDVDSATSFGVALMIVGLAPSFPVLQRFEAWMRGAAHRLAGIPTRVLDIRDDLRGETLSLPLAENDTIPGDTLLIPYLDWERMLHYRKETNDKRLVSEDFHDDITLIFAVSDWIIDRKLKLSNQKEREEFNQLEKELGSRKQRLVEALDDVTGFQKTRQPNGNPVDASLPDPDANPGERPVSWDQLAEDADNLADDMRILLAVYIEQEIIVAERFQGTHSALAAQRGLARAKLEGYLKEHLSDPAGPARSGSYTVTSGVWASCVILLITLIWSIFPGSFESRLQMGFYSDPYLRALNYVATAFAAYCIPLASALALRDGWKQSKRWRNMCIADWTVVLPQAAAVFLTAWGLAIIFLLGAALWHTGVTRGWNQNAENVWSTLRYSLTYNAPTPVRGAVLAIGLVFLLDAWRAPRWRSYLTRRFNLIIALGAAFVLGLVGGLTRWLSCWAGALQAAVPRERLDGIDHGLIVYATLYSAVLGFFVVLCVSEVLHNQRRRPWLEHSDKG</sequence>
<protein>
    <submittedName>
        <fullName evidence="4">Putative integral membrane protein</fullName>
    </submittedName>
</protein>
<evidence type="ECO:0000256" key="2">
    <source>
        <dbReference type="SAM" id="MobiDB-lite"/>
    </source>
</evidence>
<keyword evidence="1" id="KW-0175">Coiled coil</keyword>
<feature type="transmembrane region" description="Helical" evidence="3">
    <location>
        <begin position="557"/>
        <end position="580"/>
    </location>
</feature>
<feature type="transmembrane region" description="Helical" evidence="3">
    <location>
        <begin position="472"/>
        <end position="497"/>
    </location>
</feature>
<feature type="transmembrane region" description="Helical" evidence="3">
    <location>
        <begin position="50"/>
        <end position="69"/>
    </location>
</feature>
<evidence type="ECO:0000313" key="4">
    <source>
        <dbReference type="EMBL" id="AXA44625.1"/>
    </source>
</evidence>
<dbReference type="AlphaFoldDB" id="A0A2Z4YVQ2"/>